<dbReference type="Gramene" id="evm.model.03.654">
    <property type="protein sequence ID" value="cds.evm.model.03.654"/>
    <property type="gene ID" value="evm.TU.03.654"/>
</dbReference>
<keyword evidence="2" id="KW-0863">Zinc-finger</keyword>
<dbReference type="InterPro" id="IPR049914">
    <property type="entry name" value="PHD1-3/5-6"/>
</dbReference>
<dbReference type="PANTHER" id="PTHR33304:SF36">
    <property type="entry name" value="GB|AAF26970.1-RELATED"/>
    <property type="match status" value="1"/>
</dbReference>
<evidence type="ECO:0000256" key="5">
    <source>
        <dbReference type="ARBA" id="ARBA00023163"/>
    </source>
</evidence>
<dbReference type="OMA" id="TIHTIQE"/>
<feature type="region of interest" description="Disordered" evidence="6">
    <location>
        <begin position="197"/>
        <end position="229"/>
    </location>
</feature>
<dbReference type="GO" id="GO:0008270">
    <property type="term" value="F:zinc ion binding"/>
    <property type="evidence" value="ECO:0007669"/>
    <property type="project" value="UniProtKB-KW"/>
</dbReference>
<dbReference type="Proteomes" id="UP000596661">
    <property type="component" value="Chromosome 3"/>
</dbReference>
<accession>A0A803P9V1</accession>
<evidence type="ECO:0000256" key="2">
    <source>
        <dbReference type="ARBA" id="ARBA00022771"/>
    </source>
</evidence>
<dbReference type="PANTHER" id="PTHR33304">
    <property type="match status" value="1"/>
</dbReference>
<keyword evidence="9" id="KW-1185">Reference proteome</keyword>
<sequence>MREVKREVPEDWVCGSCLTGIDLILKESGMKDAHVTSSLHENEAVTRAMGNEQFSASQLHSKRQKPVQTGKVKFISHEEAIKLSSGTAETKCNSSRRKSTFQRPTHKFRTMNPKAFSDRVKSSPCKPHKLTGPFRNPTLTSSTVNQQMSRTFKESKASELSPVASGKLHANQKQSMDDISVPKNRCVIFENKMENSTKTSPSCSRPVGPEKKAAASCNKDPLTKQQPAQTFIPPRKVENSNKKISKELLKESCTLLPSLLGVNTGGKTKDIAQHDHSNVQEGDLQNFPRSYALYLTYFPAQDVIWEGGFKILNWNPCEVFGRFQAQLPCKIHRKVNEISRKMPPVLEVNMLPQHRFLVDLFQDECPDLLDVAMYLFPAENIERSRQNFLKLVKHMEIHESIMRCYIDDVELLIFTSLQLNVDSQNVLSSKSKQFLWGIFRSTNDKPFLSDAQEELSSFLADEDMEIDMVGGISIGRVDVIVPRKHLEVTKEELTKYYNQEHILSPPPGFTKKFKSEPTV</sequence>
<evidence type="ECO:0000256" key="6">
    <source>
        <dbReference type="SAM" id="MobiDB-lite"/>
    </source>
</evidence>
<dbReference type="EnsemblPlants" id="evm.model.03.654">
    <property type="protein sequence ID" value="cds.evm.model.03.654"/>
    <property type="gene ID" value="evm.TU.03.654"/>
</dbReference>
<evidence type="ECO:0000313" key="8">
    <source>
        <dbReference type="EnsemblPlants" id="cds.evm.model.03.654"/>
    </source>
</evidence>
<feature type="region of interest" description="Disordered" evidence="6">
    <location>
        <begin position="154"/>
        <end position="176"/>
    </location>
</feature>
<name>A0A803P9V1_CANSA</name>
<dbReference type="GO" id="GO:0034244">
    <property type="term" value="P:negative regulation of transcription elongation by RNA polymerase II"/>
    <property type="evidence" value="ECO:0007669"/>
    <property type="project" value="InterPro"/>
</dbReference>
<reference evidence="8" key="1">
    <citation type="submission" date="2018-11" db="EMBL/GenBank/DDBJ databases">
        <authorList>
            <person name="Grassa J C."/>
        </authorList>
    </citation>
    <scope>NUCLEOTIDE SEQUENCE [LARGE SCALE GENOMIC DNA]</scope>
</reference>
<dbReference type="GO" id="GO:0140566">
    <property type="term" value="F:histone reader activity"/>
    <property type="evidence" value="ECO:0007669"/>
    <property type="project" value="InterPro"/>
</dbReference>
<evidence type="ECO:0000259" key="7">
    <source>
        <dbReference type="Pfam" id="PF23121"/>
    </source>
</evidence>
<keyword evidence="4" id="KW-0805">Transcription regulation</keyword>
<organism evidence="8 9">
    <name type="scientific">Cannabis sativa</name>
    <name type="common">Hemp</name>
    <name type="synonym">Marijuana</name>
    <dbReference type="NCBI Taxonomy" id="3483"/>
    <lineage>
        <taxon>Eukaryota</taxon>
        <taxon>Viridiplantae</taxon>
        <taxon>Streptophyta</taxon>
        <taxon>Embryophyta</taxon>
        <taxon>Tracheophyta</taxon>
        <taxon>Spermatophyta</taxon>
        <taxon>Magnoliopsida</taxon>
        <taxon>eudicotyledons</taxon>
        <taxon>Gunneridae</taxon>
        <taxon>Pentapetalae</taxon>
        <taxon>rosids</taxon>
        <taxon>fabids</taxon>
        <taxon>Rosales</taxon>
        <taxon>Cannabaceae</taxon>
        <taxon>Cannabis</taxon>
    </lineage>
</organism>
<feature type="domain" description="AIPP2-like SPOC-like" evidence="7">
    <location>
        <begin position="305"/>
        <end position="439"/>
    </location>
</feature>
<keyword evidence="3" id="KW-0862">Zinc</keyword>
<feature type="region of interest" description="Disordered" evidence="6">
    <location>
        <begin position="116"/>
        <end position="141"/>
    </location>
</feature>
<evidence type="ECO:0000256" key="4">
    <source>
        <dbReference type="ARBA" id="ARBA00023015"/>
    </source>
</evidence>
<dbReference type="InterPro" id="IPR056280">
    <property type="entry name" value="AIPP2-like_SPOC"/>
</dbReference>
<evidence type="ECO:0000313" key="9">
    <source>
        <dbReference type="Proteomes" id="UP000596661"/>
    </source>
</evidence>
<keyword evidence="1" id="KW-0479">Metal-binding</keyword>
<keyword evidence="5" id="KW-0804">Transcription</keyword>
<dbReference type="AlphaFoldDB" id="A0A803P9V1"/>
<dbReference type="EMBL" id="UZAU01000263">
    <property type="status" value="NOT_ANNOTATED_CDS"/>
    <property type="molecule type" value="Genomic_DNA"/>
</dbReference>
<reference evidence="8" key="2">
    <citation type="submission" date="2021-03" db="UniProtKB">
        <authorList>
            <consortium name="EnsemblPlants"/>
        </authorList>
    </citation>
    <scope>IDENTIFICATION</scope>
</reference>
<proteinExistence type="predicted"/>
<protein>
    <recommendedName>
        <fullName evidence="7">AIPP2-like SPOC-like domain-containing protein</fullName>
    </recommendedName>
</protein>
<evidence type="ECO:0000256" key="3">
    <source>
        <dbReference type="ARBA" id="ARBA00022833"/>
    </source>
</evidence>
<dbReference type="Pfam" id="PF23121">
    <property type="entry name" value="SPOC_AIPP2"/>
    <property type="match status" value="1"/>
</dbReference>
<evidence type="ECO:0000256" key="1">
    <source>
        <dbReference type="ARBA" id="ARBA00022723"/>
    </source>
</evidence>